<sequence>MGFFEKFVLLSDLIGFFLVTRYPYFDLFCMLMKLGRSTDKYVGTNKAYTPSTSIFSMEMLRENFDVYLHGSIYFVCATGMTLDIGRRNCGLVSAFHIVYLAISTCFENKQYWSEFMMVKVVARAVAVVACYLFIAGGLTDSRRGLAKVSNFLQIGRQLLALYLFYLAYMLWINREDRIALVKHIPGGIIMLIVVVVIYVGCGLCIYGGYEAGYFGKLATWQLLIITLLSDLDTKFWYKANDRIDHWTQIQLASRHFAVMGGLILLGRKRHW</sequence>
<dbReference type="PANTHER" id="PTHR31034">
    <property type="entry name" value="TRANSMEMBRANE PROTEIN 101"/>
    <property type="match status" value="1"/>
</dbReference>
<feature type="transmembrane region" description="Helical" evidence="1">
    <location>
        <begin position="151"/>
        <end position="172"/>
    </location>
</feature>
<protein>
    <submittedName>
        <fullName evidence="3">Transmembrane protein 101-like</fullName>
    </submittedName>
</protein>
<proteinExistence type="predicted"/>
<feature type="transmembrane region" description="Helical" evidence="1">
    <location>
        <begin position="184"/>
        <end position="209"/>
    </location>
</feature>
<evidence type="ECO:0000313" key="2">
    <source>
        <dbReference type="Proteomes" id="UP000515163"/>
    </source>
</evidence>
<name>A0A6P8HSV8_ACTTE</name>
<keyword evidence="2" id="KW-1185">Reference proteome</keyword>
<dbReference type="PANTHER" id="PTHR31034:SF2">
    <property type="entry name" value="TRANSMEMBRANE PROTEIN 101"/>
    <property type="match status" value="1"/>
</dbReference>
<dbReference type="GeneID" id="116294791"/>
<dbReference type="FunCoup" id="A0A6P8HSV8">
    <property type="interactions" value="71"/>
</dbReference>
<reference evidence="3" key="1">
    <citation type="submission" date="2025-08" db="UniProtKB">
        <authorList>
            <consortium name="RefSeq"/>
        </authorList>
    </citation>
    <scope>IDENTIFICATION</scope>
    <source>
        <tissue evidence="3">Tentacle</tissue>
    </source>
</reference>
<dbReference type="GO" id="GO:0043123">
    <property type="term" value="P:positive regulation of canonical NF-kappaB signal transduction"/>
    <property type="evidence" value="ECO:0007669"/>
    <property type="project" value="TreeGrafter"/>
</dbReference>
<keyword evidence="1" id="KW-1133">Transmembrane helix</keyword>
<feature type="transmembrane region" description="Helical" evidence="1">
    <location>
        <begin position="66"/>
        <end position="84"/>
    </location>
</feature>
<dbReference type="RefSeq" id="XP_031558308.1">
    <property type="nucleotide sequence ID" value="XM_031702448.1"/>
</dbReference>
<feature type="transmembrane region" description="Helical" evidence="1">
    <location>
        <begin position="90"/>
        <end position="108"/>
    </location>
</feature>
<gene>
    <name evidence="3" type="primary">LOC116294791</name>
</gene>
<evidence type="ECO:0000313" key="3">
    <source>
        <dbReference type="RefSeq" id="XP_031558308.1"/>
    </source>
</evidence>
<organism evidence="2 3">
    <name type="scientific">Actinia tenebrosa</name>
    <name type="common">Australian red waratah sea anemone</name>
    <dbReference type="NCBI Taxonomy" id="6105"/>
    <lineage>
        <taxon>Eukaryota</taxon>
        <taxon>Metazoa</taxon>
        <taxon>Cnidaria</taxon>
        <taxon>Anthozoa</taxon>
        <taxon>Hexacorallia</taxon>
        <taxon>Actiniaria</taxon>
        <taxon>Actiniidae</taxon>
        <taxon>Actinia</taxon>
    </lineage>
</organism>
<dbReference type="Pfam" id="PF15111">
    <property type="entry name" value="TMEM101"/>
    <property type="match status" value="1"/>
</dbReference>
<dbReference type="OrthoDB" id="6082754at2759"/>
<keyword evidence="1" id="KW-0812">Transmembrane</keyword>
<dbReference type="KEGG" id="aten:116294791"/>
<dbReference type="AlphaFoldDB" id="A0A6P8HSV8"/>
<dbReference type="InterPro" id="IPR029371">
    <property type="entry name" value="TMEM101"/>
</dbReference>
<feature type="transmembrane region" description="Helical" evidence="1">
    <location>
        <begin position="120"/>
        <end position="139"/>
    </location>
</feature>
<dbReference type="Proteomes" id="UP000515163">
    <property type="component" value="Unplaced"/>
</dbReference>
<feature type="transmembrane region" description="Helical" evidence="1">
    <location>
        <begin position="6"/>
        <end position="24"/>
    </location>
</feature>
<dbReference type="InParanoid" id="A0A6P8HSV8"/>
<keyword evidence="1" id="KW-0472">Membrane</keyword>
<evidence type="ECO:0000256" key="1">
    <source>
        <dbReference type="SAM" id="Phobius"/>
    </source>
</evidence>
<accession>A0A6P8HSV8</accession>